<dbReference type="OrthoDB" id="276515at2759"/>
<gene>
    <name evidence="6" type="ORF">GPM918_LOCUS42862</name>
    <name evidence="5" type="ORF">OVA965_LOCUS27297</name>
    <name evidence="8" type="ORF">SRO942_LOCUS44207</name>
    <name evidence="7" type="ORF">TMI583_LOCUS28041</name>
</gene>
<sequence>EVNSQFINLPINGEKGNQVLPCLDLEHLPSHTNIVFIGIHLKAKKSFSHIRKEQTETILKFLHTHYSTSKNIIIAGDFNGEPSEDFYQILTYDKFSSAYKILLGNGRNEPEFTTWKFRPNDEQCHTIDYIFYKSTNILQPLAYLTLPTKKEIGENGLPSEQYPSDHLALGIKFSVKSKYLDE</sequence>
<comment type="similarity">
    <text evidence="1">Belongs to the CCR4/nocturin family.</text>
</comment>
<name>A0A816BAD5_9BILA</name>
<dbReference type="GO" id="GO:0000175">
    <property type="term" value="F:3'-5'-RNA exonuclease activity"/>
    <property type="evidence" value="ECO:0007669"/>
    <property type="project" value="TreeGrafter"/>
</dbReference>
<dbReference type="GO" id="GO:0006139">
    <property type="term" value="P:nucleobase-containing compound metabolic process"/>
    <property type="evidence" value="ECO:0007669"/>
    <property type="project" value="UniProtKB-ARBA"/>
</dbReference>
<dbReference type="PANTHER" id="PTHR12121">
    <property type="entry name" value="CARBON CATABOLITE REPRESSOR PROTEIN 4"/>
    <property type="match status" value="1"/>
</dbReference>
<dbReference type="PANTHER" id="PTHR12121:SF45">
    <property type="entry name" value="NOCTURNIN"/>
    <property type="match status" value="1"/>
</dbReference>
<evidence type="ECO:0000256" key="1">
    <source>
        <dbReference type="ARBA" id="ARBA00010774"/>
    </source>
</evidence>
<evidence type="ECO:0000313" key="5">
    <source>
        <dbReference type="EMBL" id="CAF1273436.1"/>
    </source>
</evidence>
<keyword evidence="9" id="KW-1185">Reference proteome</keyword>
<feature type="non-terminal residue" evidence="6">
    <location>
        <position position="1"/>
    </location>
</feature>
<dbReference type="Proteomes" id="UP000681722">
    <property type="component" value="Unassembled WGS sequence"/>
</dbReference>
<dbReference type="EMBL" id="CAJOBA010039517">
    <property type="protein sequence ID" value="CAF4078707.1"/>
    <property type="molecule type" value="Genomic_DNA"/>
</dbReference>
<dbReference type="Proteomes" id="UP000682733">
    <property type="component" value="Unassembled WGS sequence"/>
</dbReference>
<dbReference type="InterPro" id="IPR050410">
    <property type="entry name" value="CCR4/nocturin_mRNA_transcr"/>
</dbReference>
<feature type="domain" description="Endonuclease/exonuclease/phosphatase" evidence="4">
    <location>
        <begin position="58"/>
        <end position="166"/>
    </location>
</feature>
<proteinExistence type="inferred from homology"/>
<evidence type="ECO:0000256" key="3">
    <source>
        <dbReference type="ARBA" id="ARBA00023807"/>
    </source>
</evidence>
<keyword evidence="2" id="KW-0378">Hydrolase</keyword>
<reference evidence="6" key="1">
    <citation type="submission" date="2021-02" db="EMBL/GenBank/DDBJ databases">
        <authorList>
            <person name="Nowell W R."/>
        </authorList>
    </citation>
    <scope>NUCLEOTIDE SEQUENCE</scope>
</reference>
<dbReference type="Proteomes" id="UP000677228">
    <property type="component" value="Unassembled WGS sequence"/>
</dbReference>
<dbReference type="Pfam" id="PF03372">
    <property type="entry name" value="Exo_endo_phos"/>
    <property type="match status" value="1"/>
</dbReference>
<dbReference type="InterPro" id="IPR036691">
    <property type="entry name" value="Endo/exonu/phosph_ase_sf"/>
</dbReference>
<comment type="caution">
    <text evidence="6">The sequence shown here is derived from an EMBL/GenBank/DDBJ whole genome shotgun (WGS) entry which is preliminary data.</text>
</comment>
<dbReference type="SUPFAM" id="SSF56219">
    <property type="entry name" value="DNase I-like"/>
    <property type="match status" value="1"/>
</dbReference>
<dbReference type="Proteomes" id="UP000663829">
    <property type="component" value="Unassembled WGS sequence"/>
</dbReference>
<accession>A0A816BAD5</accession>
<dbReference type="EMBL" id="CAJNOK010017958">
    <property type="protein sequence ID" value="CAF1273436.1"/>
    <property type="molecule type" value="Genomic_DNA"/>
</dbReference>
<dbReference type="EMBL" id="CAJOBC010103865">
    <property type="protein sequence ID" value="CAF4488541.1"/>
    <property type="molecule type" value="Genomic_DNA"/>
</dbReference>
<dbReference type="EMBL" id="CAJNOQ010037235">
    <property type="protein sequence ID" value="CAF1607693.1"/>
    <property type="molecule type" value="Genomic_DNA"/>
</dbReference>
<dbReference type="AlphaFoldDB" id="A0A816BAD5"/>
<evidence type="ECO:0000313" key="7">
    <source>
        <dbReference type="EMBL" id="CAF4078707.1"/>
    </source>
</evidence>
<evidence type="ECO:0000313" key="8">
    <source>
        <dbReference type="EMBL" id="CAF4488541.1"/>
    </source>
</evidence>
<organism evidence="6 9">
    <name type="scientific">Didymodactylos carnosus</name>
    <dbReference type="NCBI Taxonomy" id="1234261"/>
    <lineage>
        <taxon>Eukaryota</taxon>
        <taxon>Metazoa</taxon>
        <taxon>Spiralia</taxon>
        <taxon>Gnathifera</taxon>
        <taxon>Rotifera</taxon>
        <taxon>Eurotatoria</taxon>
        <taxon>Bdelloidea</taxon>
        <taxon>Philodinida</taxon>
        <taxon>Philodinidae</taxon>
        <taxon>Didymodactylos</taxon>
    </lineage>
</organism>
<evidence type="ECO:0000313" key="9">
    <source>
        <dbReference type="Proteomes" id="UP000663829"/>
    </source>
</evidence>
<evidence type="ECO:0000313" key="6">
    <source>
        <dbReference type="EMBL" id="CAF1607693.1"/>
    </source>
</evidence>
<evidence type="ECO:0000256" key="2">
    <source>
        <dbReference type="ARBA" id="ARBA00022801"/>
    </source>
</evidence>
<dbReference type="Gene3D" id="3.60.10.10">
    <property type="entry name" value="Endonuclease/exonuclease/phosphatase"/>
    <property type="match status" value="1"/>
</dbReference>
<evidence type="ECO:0000259" key="4">
    <source>
        <dbReference type="Pfam" id="PF03372"/>
    </source>
</evidence>
<protein>
    <recommendedName>
        <fullName evidence="3">Nocturnin</fullName>
    </recommendedName>
</protein>
<dbReference type="InterPro" id="IPR005135">
    <property type="entry name" value="Endo/exonuclease/phosphatase"/>
</dbReference>